<protein>
    <submittedName>
        <fullName evidence="1">Uncharacterized protein</fullName>
    </submittedName>
</protein>
<dbReference type="AlphaFoldDB" id="A0A0A9GRG3"/>
<evidence type="ECO:0000313" key="1">
    <source>
        <dbReference type="EMBL" id="JAE26009.1"/>
    </source>
</evidence>
<accession>A0A0A9GRG3</accession>
<proteinExistence type="predicted"/>
<sequence>MKKHALQFPVENFSAGCFLTSTDPSLVCSESTTIINVNFPSVYPQN</sequence>
<reference evidence="1" key="2">
    <citation type="journal article" date="2015" name="Data Brief">
        <title>Shoot transcriptome of the giant reed, Arundo donax.</title>
        <authorList>
            <person name="Barrero R.A."/>
            <person name="Guerrero F.D."/>
            <person name="Moolhuijzen P."/>
            <person name="Goolsby J.A."/>
            <person name="Tidwell J."/>
            <person name="Bellgard S.E."/>
            <person name="Bellgard M.I."/>
        </authorList>
    </citation>
    <scope>NUCLEOTIDE SEQUENCE</scope>
    <source>
        <tissue evidence="1">Shoot tissue taken approximately 20 cm above the soil surface</tissue>
    </source>
</reference>
<name>A0A0A9GRG3_ARUDO</name>
<reference evidence="1" key="1">
    <citation type="submission" date="2014-09" db="EMBL/GenBank/DDBJ databases">
        <authorList>
            <person name="Magalhaes I.L.F."/>
            <person name="Oliveira U."/>
            <person name="Santos F.R."/>
            <person name="Vidigal T.H.D.A."/>
            <person name="Brescovit A.D."/>
            <person name="Santos A.J."/>
        </authorList>
    </citation>
    <scope>NUCLEOTIDE SEQUENCE</scope>
    <source>
        <tissue evidence="1">Shoot tissue taken approximately 20 cm above the soil surface</tissue>
    </source>
</reference>
<dbReference type="EMBL" id="GBRH01171887">
    <property type="protein sequence ID" value="JAE26009.1"/>
    <property type="molecule type" value="Transcribed_RNA"/>
</dbReference>
<organism evidence="1">
    <name type="scientific">Arundo donax</name>
    <name type="common">Giant reed</name>
    <name type="synonym">Donax arundinaceus</name>
    <dbReference type="NCBI Taxonomy" id="35708"/>
    <lineage>
        <taxon>Eukaryota</taxon>
        <taxon>Viridiplantae</taxon>
        <taxon>Streptophyta</taxon>
        <taxon>Embryophyta</taxon>
        <taxon>Tracheophyta</taxon>
        <taxon>Spermatophyta</taxon>
        <taxon>Magnoliopsida</taxon>
        <taxon>Liliopsida</taxon>
        <taxon>Poales</taxon>
        <taxon>Poaceae</taxon>
        <taxon>PACMAD clade</taxon>
        <taxon>Arundinoideae</taxon>
        <taxon>Arundineae</taxon>
        <taxon>Arundo</taxon>
    </lineage>
</organism>